<dbReference type="InterPro" id="IPR016181">
    <property type="entry name" value="Acyl_CoA_acyltransferase"/>
</dbReference>
<dbReference type="Proteomes" id="UP000315128">
    <property type="component" value="Chromosome"/>
</dbReference>
<gene>
    <name evidence="2" type="ORF">FLP15_00305</name>
</gene>
<dbReference type="EMBL" id="CP041356">
    <property type="protein sequence ID" value="QDK71868.1"/>
    <property type="molecule type" value="Genomic_DNA"/>
</dbReference>
<keyword evidence="2" id="KW-0808">Transferase</keyword>
<evidence type="ECO:0000313" key="3">
    <source>
        <dbReference type="Proteomes" id="UP000315128"/>
    </source>
</evidence>
<dbReference type="KEGG" id="lack:FLP15_00305"/>
<dbReference type="InterPro" id="IPR000182">
    <property type="entry name" value="GNAT_dom"/>
</dbReference>
<keyword evidence="3" id="KW-1185">Reference proteome</keyword>
<dbReference type="PANTHER" id="PTHR43792">
    <property type="entry name" value="GNAT FAMILY, PUTATIVE (AFU_ORTHOLOGUE AFUA_3G00765)-RELATED-RELATED"/>
    <property type="match status" value="1"/>
</dbReference>
<reference evidence="2 3" key="1">
    <citation type="submission" date="2019-07" db="EMBL/GenBank/DDBJ databases">
        <title>Genome sequencing of KACC 19320.</title>
        <authorList>
            <person name="Heo J."/>
            <person name="Kim S.-J."/>
            <person name="Kim J.-S."/>
            <person name="Hong S.-B."/>
            <person name="Kwon S.-W."/>
        </authorList>
    </citation>
    <scope>NUCLEOTIDE SEQUENCE [LARGE SCALE GENOMIC DNA]</scope>
    <source>
        <strain evidence="2 3">KACC 19320</strain>
    </source>
</reference>
<evidence type="ECO:0000313" key="2">
    <source>
        <dbReference type="EMBL" id="QDK71868.1"/>
    </source>
</evidence>
<dbReference type="GO" id="GO:0016747">
    <property type="term" value="F:acyltransferase activity, transferring groups other than amino-acyl groups"/>
    <property type="evidence" value="ECO:0007669"/>
    <property type="project" value="InterPro"/>
</dbReference>
<accession>A0A514ZBB7</accession>
<dbReference type="InterPro" id="IPR051531">
    <property type="entry name" value="N-acetyltransferase"/>
</dbReference>
<dbReference type="OrthoDB" id="9798081at2"/>
<evidence type="ECO:0000259" key="1">
    <source>
        <dbReference type="Pfam" id="PF13302"/>
    </source>
</evidence>
<dbReference type="PANTHER" id="PTHR43792:SF1">
    <property type="entry name" value="N-ACETYLTRANSFERASE DOMAIN-CONTAINING PROTEIN"/>
    <property type="match status" value="1"/>
</dbReference>
<protein>
    <submittedName>
        <fullName evidence="2">GNAT family N-acetyltransferase</fullName>
    </submittedName>
</protein>
<dbReference type="Pfam" id="PF13302">
    <property type="entry name" value="Acetyltransf_3"/>
    <property type="match status" value="1"/>
</dbReference>
<dbReference type="Gene3D" id="3.40.630.30">
    <property type="match status" value="1"/>
</dbReference>
<proteinExistence type="predicted"/>
<feature type="domain" description="N-acetyltransferase" evidence="1">
    <location>
        <begin position="6"/>
        <end position="144"/>
    </location>
</feature>
<dbReference type="SUPFAM" id="SSF55729">
    <property type="entry name" value="Acyl-CoA N-acyltransferases (Nat)"/>
    <property type="match status" value="1"/>
</dbReference>
<organism evidence="2 3">
    <name type="scientific">Lactococcus protaetiae</name>
    <dbReference type="NCBI Taxonomy" id="2592653"/>
    <lineage>
        <taxon>Bacteria</taxon>
        <taxon>Bacillati</taxon>
        <taxon>Bacillota</taxon>
        <taxon>Bacilli</taxon>
        <taxon>Lactobacillales</taxon>
        <taxon>Streptococcaceae</taxon>
        <taxon>Lactococcus</taxon>
    </lineage>
</organism>
<name>A0A514ZBB7_9LACT</name>
<sequence length="170" mass="20019">MIETERLILREWENDDVPNLNKFLQDSEVMYAYEHAFSDEEVLNWLNWNQQSYKENGYGLWAVELKETGQVIGECGITDQIVEGKSYKEIGYHLIKEFWHHGFAVEAAQAVKKYAFEKLKAGNVTSIVRDTNLASMNVAIRNNMIVKSRFTKRYRDIVMPHYLFMIEKEK</sequence>
<dbReference type="AlphaFoldDB" id="A0A514ZBB7"/>